<dbReference type="Pfam" id="PF00397">
    <property type="entry name" value="WW"/>
    <property type="match status" value="1"/>
</dbReference>
<feature type="domain" description="WW" evidence="8">
    <location>
        <begin position="37"/>
        <end position="65"/>
    </location>
</feature>
<evidence type="ECO:0000256" key="6">
    <source>
        <dbReference type="SAM" id="Coils"/>
    </source>
</evidence>
<gene>
    <name evidence="11" type="ORF">CTAYLR_010422</name>
</gene>
<dbReference type="InterPro" id="IPR036020">
    <property type="entry name" value="WW_dom_sf"/>
</dbReference>
<feature type="coiled-coil region" evidence="6">
    <location>
        <begin position="145"/>
        <end position="172"/>
    </location>
</feature>
<feature type="region of interest" description="Disordered" evidence="7">
    <location>
        <begin position="268"/>
        <end position="318"/>
    </location>
</feature>
<dbReference type="Gene3D" id="2.20.70.10">
    <property type="match status" value="2"/>
</dbReference>
<dbReference type="GO" id="GO:0005737">
    <property type="term" value="C:cytoplasm"/>
    <property type="evidence" value="ECO:0007669"/>
    <property type="project" value="TreeGrafter"/>
</dbReference>
<dbReference type="PANTHER" id="PTHR10516">
    <property type="entry name" value="PEPTIDYL-PROLYL CIS-TRANS ISOMERASE"/>
    <property type="match status" value="1"/>
</dbReference>
<dbReference type="InterPro" id="IPR001202">
    <property type="entry name" value="WW_dom"/>
</dbReference>
<dbReference type="SUPFAM" id="SSF54534">
    <property type="entry name" value="FKBP-like"/>
    <property type="match status" value="1"/>
</dbReference>
<keyword evidence="6" id="KW-0175">Coiled coil</keyword>
<evidence type="ECO:0000256" key="1">
    <source>
        <dbReference type="ARBA" id="ARBA00000971"/>
    </source>
</evidence>
<dbReference type="PROSITE" id="PS50105">
    <property type="entry name" value="SAM_DOMAIN"/>
    <property type="match status" value="1"/>
</dbReference>
<dbReference type="Gene3D" id="1.10.150.50">
    <property type="entry name" value="Transcription Factor, Ets-1"/>
    <property type="match status" value="1"/>
</dbReference>
<comment type="caution">
    <text evidence="11">The sequence shown here is derived from an EMBL/GenBank/DDBJ whole genome shotgun (WGS) entry which is preliminary data.</text>
</comment>
<feature type="domain" description="SAM" evidence="10">
    <location>
        <begin position="202"/>
        <end position="265"/>
    </location>
</feature>
<proteinExistence type="predicted"/>
<evidence type="ECO:0000259" key="10">
    <source>
        <dbReference type="PROSITE" id="PS50105"/>
    </source>
</evidence>
<evidence type="ECO:0000256" key="3">
    <source>
        <dbReference type="ARBA" id="ARBA00023110"/>
    </source>
</evidence>
<keyword evidence="4 5" id="KW-0413">Isomerase</keyword>
<dbReference type="PANTHER" id="PTHR10516:SF443">
    <property type="entry name" value="FK506-BINDING PROTEIN 59-RELATED"/>
    <property type="match status" value="1"/>
</dbReference>
<dbReference type="EC" id="5.2.1.8" evidence="2 5"/>
<protein>
    <recommendedName>
        <fullName evidence="2 5">peptidylprolyl isomerase</fullName>
        <ecNumber evidence="2 5">5.2.1.8</ecNumber>
    </recommendedName>
</protein>
<dbReference type="PROSITE" id="PS50059">
    <property type="entry name" value="FKBP_PPIASE"/>
    <property type="match status" value="1"/>
</dbReference>
<keyword evidence="12" id="KW-1185">Reference proteome</keyword>
<accession>A0AAD7UFM0</accession>
<sequence>MAEDDDDDDDLSARKIQGLWRRAAAASKVMRVARRTWEIGFDAESGEYFYYNKATQASTWEKPLVLRSLPPYRTDKAAVRAAIVVQGMFRSRFARLVARLAAKEIYRKEYDPETGDFYYVNTRTRDTKWEDPGVEVALGGDSKLMLERDRQIEALKQQLEAKDAEIARAKIERFNELGREVRLRRMAEALKGAKRSKNLDEWRNEQVVAWFMDMELDEHVPSLVEERVDGLLLLNMDEDDFAELGITKRIHQRKIEVALRKYRRRYEIQQAGGDPDDDQKSELDDADDDDDDDESDEDFRREEEEGEGGNPPIERDYREVADENDLLPTEDELLELEKDRANVQIQVAYPGDEATFPEIGDVVRCHCVCRVKDSGTEIENTRRKKLPLEFVLGVGQVVLGVDRGLVQMSFGERSTLTVSAEYAYGAAGLEPLVPPNSTLIFDLELLRMKRRPPWIKPLIQPRDLTEFPYEEEERGTVPLGDDDRSATATVASTNNTSVLTGDVYITEEGGGAAFTDSTSTFF</sequence>
<dbReference type="CDD" id="cd00201">
    <property type="entry name" value="WW"/>
    <property type="match status" value="2"/>
</dbReference>
<evidence type="ECO:0000256" key="7">
    <source>
        <dbReference type="SAM" id="MobiDB-lite"/>
    </source>
</evidence>
<dbReference type="EMBL" id="JAQMWT010000321">
    <property type="protein sequence ID" value="KAJ8604888.1"/>
    <property type="molecule type" value="Genomic_DNA"/>
</dbReference>
<feature type="compositionally biased region" description="Acidic residues" evidence="7">
    <location>
        <begin position="284"/>
        <end position="297"/>
    </location>
</feature>
<dbReference type="Gene3D" id="3.10.50.40">
    <property type="match status" value="1"/>
</dbReference>
<reference evidence="11" key="1">
    <citation type="submission" date="2023-01" db="EMBL/GenBank/DDBJ databases">
        <title>Metagenome sequencing of chrysophaentin producing Chrysophaeum taylorii.</title>
        <authorList>
            <person name="Davison J."/>
            <person name="Bewley C."/>
        </authorList>
    </citation>
    <scope>NUCLEOTIDE SEQUENCE</scope>
    <source>
        <strain evidence="11">NIES-1699</strain>
    </source>
</reference>
<evidence type="ECO:0000256" key="2">
    <source>
        <dbReference type="ARBA" id="ARBA00013194"/>
    </source>
</evidence>
<evidence type="ECO:0000256" key="5">
    <source>
        <dbReference type="PROSITE-ProRule" id="PRU00277"/>
    </source>
</evidence>
<dbReference type="InterPro" id="IPR050689">
    <property type="entry name" value="FKBP-type_PPIase"/>
</dbReference>
<dbReference type="SMART" id="SM00454">
    <property type="entry name" value="SAM"/>
    <property type="match status" value="1"/>
</dbReference>
<evidence type="ECO:0000313" key="12">
    <source>
        <dbReference type="Proteomes" id="UP001230188"/>
    </source>
</evidence>
<dbReference type="PROSITE" id="PS50020">
    <property type="entry name" value="WW_DOMAIN_2"/>
    <property type="match status" value="2"/>
</dbReference>
<dbReference type="SUPFAM" id="SSF51045">
    <property type="entry name" value="WW domain"/>
    <property type="match status" value="2"/>
</dbReference>
<dbReference type="SUPFAM" id="SSF47769">
    <property type="entry name" value="SAM/Pointed domain"/>
    <property type="match status" value="1"/>
</dbReference>
<dbReference type="GO" id="GO:0003755">
    <property type="term" value="F:peptidyl-prolyl cis-trans isomerase activity"/>
    <property type="evidence" value="ECO:0007669"/>
    <property type="project" value="UniProtKB-KW"/>
</dbReference>
<dbReference type="InterPro" id="IPR001660">
    <property type="entry name" value="SAM"/>
</dbReference>
<dbReference type="InterPro" id="IPR001179">
    <property type="entry name" value="PPIase_FKBP_dom"/>
</dbReference>
<dbReference type="AlphaFoldDB" id="A0AAD7UFM0"/>
<evidence type="ECO:0000313" key="11">
    <source>
        <dbReference type="EMBL" id="KAJ8604888.1"/>
    </source>
</evidence>
<dbReference type="InterPro" id="IPR013761">
    <property type="entry name" value="SAM/pointed_sf"/>
</dbReference>
<organism evidence="11 12">
    <name type="scientific">Chrysophaeum taylorii</name>
    <dbReference type="NCBI Taxonomy" id="2483200"/>
    <lineage>
        <taxon>Eukaryota</taxon>
        <taxon>Sar</taxon>
        <taxon>Stramenopiles</taxon>
        <taxon>Ochrophyta</taxon>
        <taxon>Pelagophyceae</taxon>
        <taxon>Pelagomonadales</taxon>
        <taxon>Pelagomonadaceae</taxon>
        <taxon>Chrysophaeum</taxon>
    </lineage>
</organism>
<evidence type="ECO:0000259" key="9">
    <source>
        <dbReference type="PROSITE" id="PS50059"/>
    </source>
</evidence>
<evidence type="ECO:0000256" key="4">
    <source>
        <dbReference type="ARBA" id="ARBA00023235"/>
    </source>
</evidence>
<dbReference type="InterPro" id="IPR046357">
    <property type="entry name" value="PPIase_dom_sf"/>
</dbReference>
<dbReference type="Pfam" id="PF00254">
    <property type="entry name" value="FKBP_C"/>
    <property type="match status" value="1"/>
</dbReference>
<keyword evidence="3 5" id="KW-0697">Rotamase</keyword>
<feature type="domain" description="PPIase FKBP-type" evidence="9">
    <location>
        <begin position="360"/>
        <end position="449"/>
    </location>
</feature>
<name>A0AAD7UFM0_9STRA</name>
<dbReference type="Pfam" id="PF00536">
    <property type="entry name" value="SAM_1"/>
    <property type="match status" value="1"/>
</dbReference>
<feature type="domain" description="WW" evidence="8">
    <location>
        <begin position="113"/>
        <end position="134"/>
    </location>
</feature>
<evidence type="ECO:0000259" key="8">
    <source>
        <dbReference type="PROSITE" id="PS50020"/>
    </source>
</evidence>
<dbReference type="PROSITE" id="PS01159">
    <property type="entry name" value="WW_DOMAIN_1"/>
    <property type="match status" value="1"/>
</dbReference>
<dbReference type="SMART" id="SM00456">
    <property type="entry name" value="WW"/>
    <property type="match status" value="2"/>
</dbReference>
<comment type="catalytic activity">
    <reaction evidence="1 5">
        <text>[protein]-peptidylproline (omega=180) = [protein]-peptidylproline (omega=0)</text>
        <dbReference type="Rhea" id="RHEA:16237"/>
        <dbReference type="Rhea" id="RHEA-COMP:10747"/>
        <dbReference type="Rhea" id="RHEA-COMP:10748"/>
        <dbReference type="ChEBI" id="CHEBI:83833"/>
        <dbReference type="ChEBI" id="CHEBI:83834"/>
        <dbReference type="EC" id="5.2.1.8"/>
    </reaction>
</comment>
<dbReference type="Proteomes" id="UP001230188">
    <property type="component" value="Unassembled WGS sequence"/>
</dbReference>